<reference evidence="2 3" key="1">
    <citation type="submission" date="2024-10" db="EMBL/GenBank/DDBJ databases">
        <title>Updated reference genomes for cyclostephanoid diatoms.</title>
        <authorList>
            <person name="Roberts W.R."/>
            <person name="Alverson A.J."/>
        </authorList>
    </citation>
    <scope>NUCLEOTIDE SEQUENCE [LARGE SCALE GENOMIC DNA]</scope>
    <source>
        <strain evidence="2 3">AJA010-31</strain>
    </source>
</reference>
<gene>
    <name evidence="2" type="ORF">ACHAWO_005052</name>
</gene>
<comment type="caution">
    <text evidence="2">The sequence shown here is derived from an EMBL/GenBank/DDBJ whole genome shotgun (WGS) entry which is preliminary data.</text>
</comment>
<evidence type="ECO:0000256" key="1">
    <source>
        <dbReference type="SAM" id="MobiDB-lite"/>
    </source>
</evidence>
<keyword evidence="3" id="KW-1185">Reference proteome</keyword>
<evidence type="ECO:0000313" key="2">
    <source>
        <dbReference type="EMBL" id="KAL3773213.1"/>
    </source>
</evidence>
<evidence type="ECO:0000313" key="3">
    <source>
        <dbReference type="Proteomes" id="UP001530400"/>
    </source>
</evidence>
<proteinExistence type="predicted"/>
<evidence type="ECO:0008006" key="4">
    <source>
        <dbReference type="Google" id="ProtNLM"/>
    </source>
</evidence>
<feature type="region of interest" description="Disordered" evidence="1">
    <location>
        <begin position="359"/>
        <end position="400"/>
    </location>
</feature>
<dbReference type="AlphaFoldDB" id="A0ABD3NCY0"/>
<sequence>MANRQPRDPMAQMQAAIAQLAANVTTLTNQVTTTNNNVNAITQQLQANNQNAQPVVFALSPGLTDVDALIDYRTKHGAAVYQEAKAALPSVFSLKPSEVTLFENELESRAAASGWNSDAQGITKWNNSDGVAVNIIQEYGKIDMATLKPYCEAFITGNEANTRKAQNNRNASECLLASLDEDARKRVLAYRDEYTIEKQIAFPLLLKCLMRLATLDSTATDAALRANIRNCKVFAQECNWDVDKIISHIDDNFSQLKARGKAMDDAPQIILEMFSKANDNVFAKYFNDKLNDFWDQTDEMREISVENILAKAKVKYDLIKSQQKWGALSEEAEAIIALSAKVNEMSSANLKLTKQLKDRAKGGKKVGEVDGSKKVKREGGGKKTKNKKDNSNKKRQKADEAWMRVPPKAGEPETKEVNGKTWHWCIHHMCWTMHLAKDCRLGKDRASQQSNSTSSIANQATVANVAHIPESGFAAYASLIDSIRSNAAAAAE</sequence>
<protein>
    <recommendedName>
        <fullName evidence="4">Gag protein</fullName>
    </recommendedName>
</protein>
<dbReference type="Proteomes" id="UP001530400">
    <property type="component" value="Unassembled WGS sequence"/>
</dbReference>
<name>A0ABD3NCY0_9STRA</name>
<dbReference type="EMBL" id="JALLPJ020001242">
    <property type="protein sequence ID" value="KAL3773213.1"/>
    <property type="molecule type" value="Genomic_DNA"/>
</dbReference>
<accession>A0ABD3NCY0</accession>
<organism evidence="2 3">
    <name type="scientific">Cyclotella atomus</name>
    <dbReference type="NCBI Taxonomy" id="382360"/>
    <lineage>
        <taxon>Eukaryota</taxon>
        <taxon>Sar</taxon>
        <taxon>Stramenopiles</taxon>
        <taxon>Ochrophyta</taxon>
        <taxon>Bacillariophyta</taxon>
        <taxon>Coscinodiscophyceae</taxon>
        <taxon>Thalassiosirophycidae</taxon>
        <taxon>Stephanodiscales</taxon>
        <taxon>Stephanodiscaceae</taxon>
        <taxon>Cyclotella</taxon>
    </lineage>
</organism>